<dbReference type="InterPro" id="IPR023214">
    <property type="entry name" value="HAD_sf"/>
</dbReference>
<comment type="cofactor">
    <cofactor evidence="4">
        <name>Mg(2+)</name>
        <dbReference type="ChEBI" id="CHEBI:18420"/>
    </cofactor>
</comment>
<reference evidence="6 7" key="1">
    <citation type="submission" date="2016-12" db="EMBL/GenBank/DDBJ databases">
        <authorList>
            <person name="Song W.-J."/>
            <person name="Kurnit D.M."/>
        </authorList>
    </citation>
    <scope>NUCLEOTIDE SEQUENCE [LARGE SCALE GENOMIC DNA]</scope>
    <source>
        <strain evidence="6 7">DSM 19599</strain>
    </source>
</reference>
<dbReference type="EC" id="3.1.3.12" evidence="4"/>
<name>A0A1M7ZQK8_9HYPH</name>
<dbReference type="PANTHER" id="PTHR43768:SF3">
    <property type="entry name" value="TREHALOSE 6-PHOSPHATE PHOSPHATASE"/>
    <property type="match status" value="1"/>
</dbReference>
<organism evidence="6 7">
    <name type="scientific">Pseudoxanthobacter soli DSM 19599</name>
    <dbReference type="NCBI Taxonomy" id="1123029"/>
    <lineage>
        <taxon>Bacteria</taxon>
        <taxon>Pseudomonadati</taxon>
        <taxon>Pseudomonadota</taxon>
        <taxon>Alphaproteobacteria</taxon>
        <taxon>Hyphomicrobiales</taxon>
        <taxon>Segnochrobactraceae</taxon>
        <taxon>Pseudoxanthobacter</taxon>
    </lineage>
</organism>
<sequence>MTSPSAQPLPSRDRDAGDSPAGNTRDGLSDEELDAAECAFFFDVDGTLLDIAERPEGVHVPAALVSDLHALHRRAGGALALVSGRPVRELDTLFAPLRLPAAGVHGIELRPDTGAEIDVRAPRIDDGLRTAIGAVTNRWRGVFAEDKGVGLAVHYRAEPDAGPALKHALADIVAGRDDLAILPGHMVFEIKPSGHHKGGAVEALMKRPPFAGRFPVFFGDDVTDEDGFAAALAAGGTAFAVGRSFPGARTSLSDAAAVRRLVHRLAQAQPAERRI</sequence>
<keyword evidence="7" id="KW-1185">Reference proteome</keyword>
<dbReference type="Pfam" id="PF02358">
    <property type="entry name" value="Trehalose_PPase"/>
    <property type="match status" value="1"/>
</dbReference>
<comment type="similarity">
    <text evidence="2 4">Belongs to the trehalose phosphatase family.</text>
</comment>
<proteinExistence type="inferred from homology"/>
<accession>A0A1M7ZQK8</accession>
<comment type="function">
    <text evidence="4">Removes the phosphate from trehalose 6-phosphate to produce free trehalose.</text>
</comment>
<dbReference type="NCBIfam" id="TIGR00685">
    <property type="entry name" value="T6PP"/>
    <property type="match status" value="1"/>
</dbReference>
<evidence type="ECO:0000256" key="3">
    <source>
        <dbReference type="ARBA" id="ARBA00022801"/>
    </source>
</evidence>
<dbReference type="Proteomes" id="UP000186406">
    <property type="component" value="Unassembled WGS sequence"/>
</dbReference>
<dbReference type="InterPro" id="IPR006379">
    <property type="entry name" value="HAD-SF_hydro_IIB"/>
</dbReference>
<keyword evidence="3 4" id="KW-0378">Hydrolase</keyword>
<dbReference type="Gene3D" id="3.30.70.1020">
    <property type="entry name" value="Trehalose-6-phosphate phosphatase related protein, domain 2"/>
    <property type="match status" value="1"/>
</dbReference>
<evidence type="ECO:0000313" key="6">
    <source>
        <dbReference type="EMBL" id="SHO67200.1"/>
    </source>
</evidence>
<keyword evidence="4" id="KW-0479">Metal-binding</keyword>
<dbReference type="EMBL" id="FRXO01000011">
    <property type="protein sequence ID" value="SHO67200.1"/>
    <property type="molecule type" value="Genomic_DNA"/>
</dbReference>
<dbReference type="AlphaFoldDB" id="A0A1M7ZQK8"/>
<evidence type="ECO:0000313" key="7">
    <source>
        <dbReference type="Proteomes" id="UP000186406"/>
    </source>
</evidence>
<comment type="pathway">
    <text evidence="1 4">Glycan biosynthesis; trehalose biosynthesis.</text>
</comment>
<dbReference type="SUPFAM" id="SSF56784">
    <property type="entry name" value="HAD-like"/>
    <property type="match status" value="1"/>
</dbReference>
<dbReference type="GO" id="GO:0004805">
    <property type="term" value="F:trehalose-phosphatase activity"/>
    <property type="evidence" value="ECO:0007669"/>
    <property type="project" value="UniProtKB-EC"/>
</dbReference>
<evidence type="ECO:0000256" key="5">
    <source>
        <dbReference type="SAM" id="MobiDB-lite"/>
    </source>
</evidence>
<dbReference type="STRING" id="1123029.SAMN02745172_03873"/>
<dbReference type="InterPro" id="IPR044651">
    <property type="entry name" value="OTSB-like"/>
</dbReference>
<evidence type="ECO:0000256" key="4">
    <source>
        <dbReference type="RuleBase" id="RU361117"/>
    </source>
</evidence>
<keyword evidence="4" id="KW-0460">Magnesium</keyword>
<comment type="catalytic activity">
    <reaction evidence="4">
        <text>alpha,alpha-trehalose 6-phosphate + H2O = alpha,alpha-trehalose + phosphate</text>
        <dbReference type="Rhea" id="RHEA:23420"/>
        <dbReference type="ChEBI" id="CHEBI:15377"/>
        <dbReference type="ChEBI" id="CHEBI:16551"/>
        <dbReference type="ChEBI" id="CHEBI:43474"/>
        <dbReference type="ChEBI" id="CHEBI:58429"/>
        <dbReference type="EC" id="3.1.3.12"/>
    </reaction>
</comment>
<dbReference type="GO" id="GO:0005992">
    <property type="term" value="P:trehalose biosynthetic process"/>
    <property type="evidence" value="ECO:0007669"/>
    <property type="project" value="UniProtKB-UniPathway"/>
</dbReference>
<dbReference type="PANTHER" id="PTHR43768">
    <property type="entry name" value="TREHALOSE 6-PHOSPHATE PHOSPHATASE"/>
    <property type="match status" value="1"/>
</dbReference>
<dbReference type="NCBIfam" id="TIGR01484">
    <property type="entry name" value="HAD-SF-IIB"/>
    <property type="match status" value="1"/>
</dbReference>
<dbReference type="Gene3D" id="3.40.50.1000">
    <property type="entry name" value="HAD superfamily/HAD-like"/>
    <property type="match status" value="1"/>
</dbReference>
<dbReference type="InterPro" id="IPR036412">
    <property type="entry name" value="HAD-like_sf"/>
</dbReference>
<dbReference type="GO" id="GO:0046872">
    <property type="term" value="F:metal ion binding"/>
    <property type="evidence" value="ECO:0007669"/>
    <property type="project" value="UniProtKB-KW"/>
</dbReference>
<feature type="region of interest" description="Disordered" evidence="5">
    <location>
        <begin position="1"/>
        <end position="28"/>
    </location>
</feature>
<evidence type="ECO:0000256" key="2">
    <source>
        <dbReference type="ARBA" id="ARBA00008770"/>
    </source>
</evidence>
<gene>
    <name evidence="6" type="ORF">SAMN02745172_03873</name>
</gene>
<protein>
    <recommendedName>
        <fullName evidence="4">Trehalose 6-phosphate phosphatase</fullName>
        <ecNumber evidence="4">3.1.3.12</ecNumber>
    </recommendedName>
</protein>
<evidence type="ECO:0000256" key="1">
    <source>
        <dbReference type="ARBA" id="ARBA00005199"/>
    </source>
</evidence>
<dbReference type="UniPathway" id="UPA00299"/>
<dbReference type="InterPro" id="IPR003337">
    <property type="entry name" value="Trehalose_PPase"/>
</dbReference>